<evidence type="ECO:0000256" key="1">
    <source>
        <dbReference type="SAM" id="SignalP"/>
    </source>
</evidence>
<dbReference type="Pfam" id="PF17132">
    <property type="entry name" value="Glyco_hydro_106"/>
    <property type="match status" value="1"/>
</dbReference>
<dbReference type="AlphaFoldDB" id="A0A6A6DKW0"/>
<dbReference type="SUPFAM" id="SSF49785">
    <property type="entry name" value="Galactose-binding domain-like"/>
    <property type="match status" value="1"/>
</dbReference>
<keyword evidence="3" id="KW-1185">Reference proteome</keyword>
<proteinExistence type="predicted"/>
<dbReference type="InterPro" id="IPR008979">
    <property type="entry name" value="Galactose-bd-like_sf"/>
</dbReference>
<feature type="chain" id="PRO_5025549831" description="Secreted protein" evidence="1">
    <location>
        <begin position="19"/>
        <end position="1005"/>
    </location>
</feature>
<name>A0A6A6DKW0_9PEZI</name>
<dbReference type="OrthoDB" id="2588159at2759"/>
<dbReference type="PANTHER" id="PTHR36848:SF2">
    <property type="entry name" value="SECRETED PROTEIN"/>
    <property type="match status" value="1"/>
</dbReference>
<dbReference type="InterPro" id="IPR053161">
    <property type="entry name" value="Ulvan_degrading_GH"/>
</dbReference>
<feature type="signal peptide" evidence="1">
    <location>
        <begin position="1"/>
        <end position="18"/>
    </location>
</feature>
<evidence type="ECO:0000313" key="3">
    <source>
        <dbReference type="Proteomes" id="UP000800200"/>
    </source>
</evidence>
<dbReference type="EMBL" id="ML994660">
    <property type="protein sequence ID" value="KAF2180154.1"/>
    <property type="molecule type" value="Genomic_DNA"/>
</dbReference>
<protein>
    <recommendedName>
        <fullName evidence="4">Secreted protein</fullName>
    </recommendedName>
</protein>
<reference evidence="2" key="1">
    <citation type="journal article" date="2020" name="Stud. Mycol.">
        <title>101 Dothideomycetes genomes: a test case for predicting lifestyles and emergence of pathogens.</title>
        <authorList>
            <person name="Haridas S."/>
            <person name="Albert R."/>
            <person name="Binder M."/>
            <person name="Bloem J."/>
            <person name="Labutti K."/>
            <person name="Salamov A."/>
            <person name="Andreopoulos B."/>
            <person name="Baker S."/>
            <person name="Barry K."/>
            <person name="Bills G."/>
            <person name="Bluhm B."/>
            <person name="Cannon C."/>
            <person name="Castanera R."/>
            <person name="Culley D."/>
            <person name="Daum C."/>
            <person name="Ezra D."/>
            <person name="Gonzalez J."/>
            <person name="Henrissat B."/>
            <person name="Kuo A."/>
            <person name="Liang C."/>
            <person name="Lipzen A."/>
            <person name="Lutzoni F."/>
            <person name="Magnuson J."/>
            <person name="Mondo S."/>
            <person name="Nolan M."/>
            <person name="Ohm R."/>
            <person name="Pangilinan J."/>
            <person name="Park H.-J."/>
            <person name="Ramirez L."/>
            <person name="Alfaro M."/>
            <person name="Sun H."/>
            <person name="Tritt A."/>
            <person name="Yoshinaga Y."/>
            <person name="Zwiers L.-H."/>
            <person name="Turgeon B."/>
            <person name="Goodwin S."/>
            <person name="Spatafora J."/>
            <person name="Crous P."/>
            <person name="Grigoriev I."/>
        </authorList>
    </citation>
    <scope>NUCLEOTIDE SEQUENCE</scope>
    <source>
        <strain evidence="2">CBS 207.26</strain>
    </source>
</reference>
<organism evidence="2 3">
    <name type="scientific">Zopfia rhizophila CBS 207.26</name>
    <dbReference type="NCBI Taxonomy" id="1314779"/>
    <lineage>
        <taxon>Eukaryota</taxon>
        <taxon>Fungi</taxon>
        <taxon>Dikarya</taxon>
        <taxon>Ascomycota</taxon>
        <taxon>Pezizomycotina</taxon>
        <taxon>Dothideomycetes</taxon>
        <taxon>Dothideomycetes incertae sedis</taxon>
        <taxon>Zopfiaceae</taxon>
        <taxon>Zopfia</taxon>
    </lineage>
</organism>
<dbReference type="Proteomes" id="UP000800200">
    <property type="component" value="Unassembled WGS sequence"/>
</dbReference>
<sequence length="1005" mass="110893">MLLATSLFPLAATSYASAVGQLSNGFQDPSSEYRAKFRYWMPDASVSSDLIAKDFRDAKAAGAGGLEYLPFYLYGLPTQLPGIGTPTDWNKYGFGTPAFSSQFKDALKAAKDAGIVLDYALGANQGQGVPSEPLTFGLAVQLLMGNTTITPKGSFLGPIPQPQHPPETISSGLGFMHALEFFEAPKLAAVIAYQVVDQPPLNISWSRPVYLNQSSFIDLTEQVNDGTMQWTPPDISKTWKIFTFWEAYTNQKSCTGGTNATDFIGNGSWITDHFSKAGAQLTTDFWDQYLLSDPEIRRLLGSVGKYAWEDSMEMLAVLYWTPGFLDQFKRSQGYDLVPYLPMLFNPSNTWNGQLPMYAEVYGFEGETSPGIGDYQLDYRKVLNDGYQAYISHFRDWSHSLGTEYSAQVGYNVPVQMLSDIQFADAPEGESFGFGNLIDAYRQFASPAHLANKSVVSTELGAVNVAPYSLRVPDLLQQIKRSFAGGFTMNVIHGFPTVTPYFNTTWPGYTAFFYMFTDMWNSIQPAWQHMSDSLDYIGRNQFILQQGTARVDLAFYFYAAPWYPRPQYNSTNLQDLGYTYDYLGPDNLASDYATIHGSALGVPAYKALIFSNQTVITVAAVDAIADMASSGLPVIFVGEPPNRTYPETTSNQAALAAAMSRLLSDKNVHRTDSIDQLPSVLAGLRITPRVSLDCSSNPVYSVWRSSPDMEYIYFFNDQNEPVQCTAKVAASRVTPNIYSAWKGTQSPLLQYTTTNSTVETQLNLKSNETMILALHRTSASNTTSCAFPTTSGALQSLTSQSDKILGTITGPTVLTSSSGKTWRFDPILASPTNLTTWDLIIEDWHSAPDRHAIETEITNHTFNSISLKPWNQLNASLENVSGVGHYSARFTVPSTSLNGTLAALLHLPLIQHTARAYLNNQHLPPIDPVNPVLDLTGLVEKEREYEIRIDVTTTLFNRIKSEADDILIVGVSAGSLQPAYKNMEFEGYGLVGDVWVEWGGVVEVDC</sequence>
<accession>A0A6A6DKW0</accession>
<dbReference type="PANTHER" id="PTHR36848">
    <property type="entry name" value="DNA-BINDING PROTEIN (PUTATIVE SECRETED PROTEIN)-RELATED"/>
    <property type="match status" value="1"/>
</dbReference>
<keyword evidence="1" id="KW-0732">Signal</keyword>
<gene>
    <name evidence="2" type="ORF">K469DRAFT_753618</name>
</gene>
<evidence type="ECO:0008006" key="4">
    <source>
        <dbReference type="Google" id="ProtNLM"/>
    </source>
</evidence>
<evidence type="ECO:0000313" key="2">
    <source>
        <dbReference type="EMBL" id="KAF2180154.1"/>
    </source>
</evidence>